<dbReference type="AlphaFoldDB" id="A0A493T938"/>
<keyword evidence="3" id="KW-1185">Reference proteome</keyword>
<evidence type="ECO:0000313" key="2">
    <source>
        <dbReference type="Ensembl" id="ENSAPLP00000022411.1"/>
    </source>
</evidence>
<gene>
    <name evidence="2" type="primary">C15orf39</name>
</gene>
<feature type="compositionally biased region" description="Basic and acidic residues" evidence="1">
    <location>
        <begin position="570"/>
        <end position="596"/>
    </location>
</feature>
<feature type="compositionally biased region" description="Pro residues" evidence="1">
    <location>
        <begin position="225"/>
        <end position="249"/>
    </location>
</feature>
<feature type="region of interest" description="Disordered" evidence="1">
    <location>
        <begin position="630"/>
        <end position="660"/>
    </location>
</feature>
<feature type="compositionally biased region" description="Pro residues" evidence="1">
    <location>
        <begin position="634"/>
        <end position="654"/>
    </location>
</feature>
<reference evidence="2" key="3">
    <citation type="submission" date="2025-09" db="UniProtKB">
        <authorList>
            <consortium name="Ensembl"/>
        </authorList>
    </citation>
    <scope>IDENTIFICATION</scope>
</reference>
<sequence length="972" mass="103938">MAAKRPPEPLDAVVFNKLPRVDAEPGPGFPPVLCKPSPVPTAGSEHHLSYKGSYFSCPRTEGPLLHCLLHRPRSPPPGRLGAEQGADALVWDLLMARDKWPGHQGHPFPMKKPVAVPKPVYAAPLCFTPLGSQGGDSTLQRAPGAASPHGEPSRRGPHPEPSLLPLPPASPVAFSPYYAAFEKYRGPSASHDLTKVPELPGRIQDPWPKLRAPAGSPVHREHPPACYPQPPYPHPPFPQPPYPQPPRAEQPPGSLSSYKALGFAASGEPAPFPSAYLKPQTPRSYFPSPLDGFVSRPAGPGALPSPKAAGLPRAAEPPLPTGFLHPSPSFAFSPMEAALFGVTEHHGAGRAVEPHGGRPAARPGSAFHPVRAPQKMPEGLTGTFPKGDAGYGMDVVAKSSPVTPQHHPGTGDACRVGDTCRVRDACRAGDTTQEPAGAACPQERLRDLKSGEMSGEMSPASPPMPVINNVFSLAPYREYLEGTEASADVPVPKEHTQGDTSPQNTAGTWDPGAVKVSVTPSEGEGADQKVPPEGPKAKAVSPEPPAKSHEGGEVALDLSLKKSLVTTGDTHPDTRQPQEDKEGPPGKVEEVGEDTKPPVPPQLVEAVSGDRSHFQSSAAFMSKKYKILRSWGPPRAPQPSPVPRSPPGSPPPSTSAPQGTCHRRLTLTDMLVPQAPPVLGEDGAPLPACCDAPARQGLGNPCFAALHAALCDVLACSVAGSSPELLQEWLRRTEPEEALAEMPRSPPKPKNGVRLPEPPKPPKGKEIWLAFQDVAVLLSKLLSQLETFMFTRKCPFPHVVRAGAIFIPIHVVKEKLFPKLPGASVDQVLQEHKVELRPTTLSEEKLLRDLELKSCTSRMLKLLALKQLPDIYPDLLNLLWHHSIRQQLAPSPPLLVGSPSARPPGFPKSASTWHGPCRDEEPQRFSRGSRAPSRCLWMGTIPPPPPLVSSCCSWRPAPRALCRTGWRPEAGQ</sequence>
<feature type="region of interest" description="Disordered" evidence="1">
    <location>
        <begin position="736"/>
        <end position="759"/>
    </location>
</feature>
<feature type="region of interest" description="Disordered" evidence="1">
    <location>
        <begin position="348"/>
        <end position="378"/>
    </location>
</feature>
<reference evidence="2" key="2">
    <citation type="submission" date="2025-08" db="UniProtKB">
        <authorList>
            <consortium name="Ensembl"/>
        </authorList>
    </citation>
    <scope>IDENTIFICATION</scope>
</reference>
<protein>
    <submittedName>
        <fullName evidence="2">Chromosome 15 open reading frame 39</fullName>
    </submittedName>
</protein>
<proteinExistence type="predicted"/>
<feature type="compositionally biased region" description="Polar residues" evidence="1">
    <location>
        <begin position="498"/>
        <end position="507"/>
    </location>
</feature>
<dbReference type="InterPro" id="IPR037656">
    <property type="entry name" value="DUF5525"/>
</dbReference>
<name>A0A493T938_ANAPP</name>
<dbReference type="PANTHER" id="PTHR28422:SF1">
    <property type="entry name" value="SIMILAR TO HUMAN CHROMOSOME 15 OPEN READING FRAME 39"/>
    <property type="match status" value="1"/>
</dbReference>
<dbReference type="PANTHER" id="PTHR28422">
    <property type="entry name" value="SIMILAR TO HUMAN CHROMOSOME 15 OPEN READING FRAME 39"/>
    <property type="match status" value="1"/>
</dbReference>
<feature type="region of interest" description="Disordered" evidence="1">
    <location>
        <begin position="189"/>
        <end position="260"/>
    </location>
</feature>
<dbReference type="Pfam" id="PF17663">
    <property type="entry name" value="DUF5525"/>
    <property type="match status" value="2"/>
</dbReference>
<evidence type="ECO:0000313" key="3">
    <source>
        <dbReference type="Proteomes" id="UP000016666"/>
    </source>
</evidence>
<feature type="region of interest" description="Disordered" evidence="1">
    <location>
        <begin position="565"/>
        <end position="602"/>
    </location>
</feature>
<feature type="region of interest" description="Disordered" evidence="1">
    <location>
        <begin position="287"/>
        <end position="312"/>
    </location>
</feature>
<reference evidence="2 3" key="1">
    <citation type="submission" date="2017-10" db="EMBL/GenBank/DDBJ databases">
        <title>A new Pekin duck reference genome.</title>
        <authorList>
            <person name="Hou Z.-C."/>
            <person name="Zhou Z.-K."/>
            <person name="Zhu F."/>
            <person name="Hou S.-S."/>
        </authorList>
    </citation>
    <scope>NUCLEOTIDE SEQUENCE [LARGE SCALE GENOMIC DNA]</scope>
</reference>
<evidence type="ECO:0000256" key="1">
    <source>
        <dbReference type="SAM" id="MobiDB-lite"/>
    </source>
</evidence>
<dbReference type="Ensembl" id="ENSAPLT00000028515.1">
    <property type="protein sequence ID" value="ENSAPLP00000022411.1"/>
    <property type="gene ID" value="ENSAPLG00000017861.1"/>
</dbReference>
<dbReference type="OMA" id="DTYSYPS"/>
<organism evidence="2 3">
    <name type="scientific">Anas platyrhynchos platyrhynchos</name>
    <name type="common">Northern mallard</name>
    <dbReference type="NCBI Taxonomy" id="8840"/>
    <lineage>
        <taxon>Eukaryota</taxon>
        <taxon>Metazoa</taxon>
        <taxon>Chordata</taxon>
        <taxon>Craniata</taxon>
        <taxon>Vertebrata</taxon>
        <taxon>Euteleostomi</taxon>
        <taxon>Archelosauria</taxon>
        <taxon>Archosauria</taxon>
        <taxon>Dinosauria</taxon>
        <taxon>Saurischia</taxon>
        <taxon>Theropoda</taxon>
        <taxon>Coelurosauria</taxon>
        <taxon>Aves</taxon>
        <taxon>Neognathae</taxon>
        <taxon>Galloanserae</taxon>
        <taxon>Anseriformes</taxon>
        <taxon>Anatidae</taxon>
        <taxon>Anatinae</taxon>
        <taxon>Anas</taxon>
    </lineage>
</organism>
<feature type="region of interest" description="Disordered" evidence="1">
    <location>
        <begin position="895"/>
        <end position="930"/>
    </location>
</feature>
<feature type="region of interest" description="Disordered" evidence="1">
    <location>
        <begin position="132"/>
        <end position="166"/>
    </location>
</feature>
<dbReference type="GeneTree" id="ENSGT00390000002672"/>
<accession>A0A493T938</accession>
<dbReference type="Proteomes" id="UP000016666">
    <property type="component" value="Chromosome 11"/>
</dbReference>
<feature type="region of interest" description="Disordered" evidence="1">
    <location>
        <begin position="486"/>
        <end position="553"/>
    </location>
</feature>